<comment type="caution">
    <text evidence="2">The sequence shown here is derived from an EMBL/GenBank/DDBJ whole genome shotgun (WGS) entry which is preliminary data.</text>
</comment>
<feature type="region of interest" description="Disordered" evidence="1">
    <location>
        <begin position="53"/>
        <end position="106"/>
    </location>
</feature>
<accession>A0AAW0R2B9</accession>
<feature type="compositionally biased region" description="Acidic residues" evidence="1">
    <location>
        <begin position="94"/>
        <end position="106"/>
    </location>
</feature>
<proteinExistence type="predicted"/>
<sequence>MSSDPSRQLPRDFRFVPAPEMHHVCTDPLGYDKNGNDWNNVYGAHGAYRVDVTRARRRTNSTRGDKERNDEKCDCNEHNNGDHNGDGHDANGDNSDEYICDEYDSD</sequence>
<evidence type="ECO:0000256" key="1">
    <source>
        <dbReference type="SAM" id="MobiDB-lite"/>
    </source>
</evidence>
<evidence type="ECO:0000313" key="3">
    <source>
        <dbReference type="Proteomes" id="UP001392437"/>
    </source>
</evidence>
<protein>
    <submittedName>
        <fullName evidence="2">Uncharacterized protein</fullName>
    </submittedName>
</protein>
<gene>
    <name evidence="2" type="ORF">PG999_005464</name>
</gene>
<organism evidence="2 3">
    <name type="scientific">Apiospora kogelbergensis</name>
    <dbReference type="NCBI Taxonomy" id="1337665"/>
    <lineage>
        <taxon>Eukaryota</taxon>
        <taxon>Fungi</taxon>
        <taxon>Dikarya</taxon>
        <taxon>Ascomycota</taxon>
        <taxon>Pezizomycotina</taxon>
        <taxon>Sordariomycetes</taxon>
        <taxon>Xylariomycetidae</taxon>
        <taxon>Amphisphaeriales</taxon>
        <taxon>Apiosporaceae</taxon>
        <taxon>Apiospora</taxon>
    </lineage>
</organism>
<feature type="compositionally biased region" description="Basic and acidic residues" evidence="1">
    <location>
        <begin position="63"/>
        <end position="91"/>
    </location>
</feature>
<evidence type="ECO:0000313" key="2">
    <source>
        <dbReference type="EMBL" id="KAK8121344.1"/>
    </source>
</evidence>
<keyword evidence="3" id="KW-1185">Reference proteome</keyword>
<dbReference type="EMBL" id="JAQQWP010000004">
    <property type="protein sequence ID" value="KAK8121344.1"/>
    <property type="molecule type" value="Genomic_DNA"/>
</dbReference>
<name>A0AAW0R2B9_9PEZI</name>
<dbReference type="Proteomes" id="UP001392437">
    <property type="component" value="Unassembled WGS sequence"/>
</dbReference>
<dbReference type="AlphaFoldDB" id="A0AAW0R2B9"/>
<reference evidence="2 3" key="1">
    <citation type="submission" date="2023-01" db="EMBL/GenBank/DDBJ databases">
        <title>Analysis of 21 Apiospora genomes using comparative genomics revels a genus with tremendous synthesis potential of carbohydrate active enzymes and secondary metabolites.</title>
        <authorList>
            <person name="Sorensen T."/>
        </authorList>
    </citation>
    <scope>NUCLEOTIDE SEQUENCE [LARGE SCALE GENOMIC DNA]</scope>
    <source>
        <strain evidence="2 3">CBS 117206</strain>
    </source>
</reference>